<evidence type="ECO:0000313" key="2">
    <source>
        <dbReference type="Proteomes" id="UP000524450"/>
    </source>
</evidence>
<evidence type="ECO:0000313" key="1">
    <source>
        <dbReference type="EMBL" id="MBB4220209.1"/>
    </source>
</evidence>
<dbReference type="RefSeq" id="WP_260319194.1">
    <property type="nucleotide sequence ID" value="NZ_JACIFZ010000001.1"/>
</dbReference>
<proteinExistence type="predicted"/>
<reference evidence="1 2" key="1">
    <citation type="submission" date="2020-08" db="EMBL/GenBank/DDBJ databases">
        <title>Genomic Encyclopedia of Type Strains, Phase IV (KMG-V): Genome sequencing to study the core and pangenomes of soil and plant-associated prokaryotes.</title>
        <authorList>
            <person name="Whitman W."/>
        </authorList>
    </citation>
    <scope>NUCLEOTIDE SEQUENCE [LARGE SCALE GENOMIC DNA]</scope>
    <source>
        <strain evidence="1 2">34/80</strain>
    </source>
</reference>
<gene>
    <name evidence="1" type="ORF">GGD71_000956</name>
</gene>
<comment type="caution">
    <text evidence="1">The sequence shown here is derived from an EMBL/GenBank/DDBJ whole genome shotgun (WGS) entry which is preliminary data.</text>
</comment>
<evidence type="ECO:0008006" key="3">
    <source>
        <dbReference type="Google" id="ProtNLM"/>
    </source>
</evidence>
<organism evidence="1 2">
    <name type="scientific">Variovorax guangxiensis</name>
    <dbReference type="NCBI Taxonomy" id="1775474"/>
    <lineage>
        <taxon>Bacteria</taxon>
        <taxon>Pseudomonadati</taxon>
        <taxon>Pseudomonadota</taxon>
        <taxon>Betaproteobacteria</taxon>
        <taxon>Burkholderiales</taxon>
        <taxon>Comamonadaceae</taxon>
        <taxon>Variovorax</taxon>
    </lineage>
</organism>
<protein>
    <recommendedName>
        <fullName evidence="3">DUF695 domain-containing protein</fullName>
    </recommendedName>
</protein>
<accession>A0A840FKR7</accession>
<dbReference type="AlphaFoldDB" id="A0A840FKR7"/>
<name>A0A840FKR7_9BURK</name>
<dbReference type="Proteomes" id="UP000524450">
    <property type="component" value="Unassembled WGS sequence"/>
</dbReference>
<sequence length="347" mass="38563">MKDTQPMPVQDSDPRAEACAAFWEAVSTRLESLRALPARELMEGLNQLLEPHFPRLAAEVAGDPPVFKLVLTAHGSVDDFEDLMMLVQSSPRLPRVEVEAFRQRASDGFGMRMNNFELASSEVLVKHEPYRGRVALEIGFAKPIPMDMQDHARHMSLIMLDHILGEYDFAVKVGAVDYVEADAQAGFKGVPLDDFVPLFDACWRDELGHTGVFAPGEHAWSGVSATRTAEDGREIEMIVMRNDSATALVGRADLCHRLSVAVPVESGEELEEARGYEDRLTARLQVHEAGCCTHVVLEEGVRTIHFQVTDPDSAITQAQSLQDDMDLAATMELVFDPTWQSYRVWLG</sequence>
<dbReference type="EMBL" id="JACIFZ010000001">
    <property type="protein sequence ID" value="MBB4220209.1"/>
    <property type="molecule type" value="Genomic_DNA"/>
</dbReference>